<evidence type="ECO:0000313" key="2">
    <source>
        <dbReference type="Proteomes" id="UP000727407"/>
    </source>
</evidence>
<evidence type="ECO:0000313" key="1">
    <source>
        <dbReference type="EMBL" id="KAF5893885.1"/>
    </source>
</evidence>
<dbReference type="Proteomes" id="UP000727407">
    <property type="component" value="Unassembled WGS sequence"/>
</dbReference>
<feature type="non-terminal residue" evidence="1">
    <location>
        <position position="53"/>
    </location>
</feature>
<accession>A0A8J4UCT2</accession>
<keyword evidence="2" id="KW-1185">Reference proteome</keyword>
<sequence>FHGGEGCSCSQTSVEDEFSSVTWDAFSAEVLDSLYTTSPISMHCNRSTAERFP</sequence>
<proteinExistence type="predicted"/>
<organism evidence="1 2">
    <name type="scientific">Clarias magur</name>
    <name type="common">Asian catfish</name>
    <name type="synonym">Macropteronotus magur</name>
    <dbReference type="NCBI Taxonomy" id="1594786"/>
    <lineage>
        <taxon>Eukaryota</taxon>
        <taxon>Metazoa</taxon>
        <taxon>Chordata</taxon>
        <taxon>Craniata</taxon>
        <taxon>Vertebrata</taxon>
        <taxon>Euteleostomi</taxon>
        <taxon>Actinopterygii</taxon>
        <taxon>Neopterygii</taxon>
        <taxon>Teleostei</taxon>
        <taxon>Ostariophysi</taxon>
        <taxon>Siluriformes</taxon>
        <taxon>Clariidae</taxon>
        <taxon>Clarias</taxon>
    </lineage>
</organism>
<comment type="caution">
    <text evidence="1">The sequence shown here is derived from an EMBL/GenBank/DDBJ whole genome shotgun (WGS) entry which is preliminary data.</text>
</comment>
<dbReference type="OrthoDB" id="129121at2759"/>
<reference evidence="1" key="1">
    <citation type="submission" date="2020-07" db="EMBL/GenBank/DDBJ databases">
        <title>Clarias magur genome sequencing, assembly and annotation.</title>
        <authorList>
            <person name="Kushwaha B."/>
            <person name="Kumar R."/>
            <person name="Das P."/>
            <person name="Joshi C.G."/>
            <person name="Kumar D."/>
            <person name="Nagpure N.S."/>
            <person name="Pandey M."/>
            <person name="Agarwal S."/>
            <person name="Srivastava S."/>
            <person name="Singh M."/>
            <person name="Sahoo L."/>
            <person name="Jayasankar P."/>
            <person name="Meher P.K."/>
            <person name="Koringa P.G."/>
            <person name="Iquebal M.A."/>
            <person name="Das S.P."/>
            <person name="Bit A."/>
            <person name="Patnaik S."/>
            <person name="Patel N."/>
            <person name="Shah T.M."/>
            <person name="Hinsu A."/>
            <person name="Jena J.K."/>
        </authorList>
    </citation>
    <scope>NUCLEOTIDE SEQUENCE</scope>
    <source>
        <strain evidence="1">CIFAMagur01</strain>
        <tissue evidence="1">Testis</tissue>
    </source>
</reference>
<dbReference type="EMBL" id="QNUK01000406">
    <property type="protein sequence ID" value="KAF5893885.1"/>
    <property type="molecule type" value="Genomic_DNA"/>
</dbReference>
<gene>
    <name evidence="1" type="primary">dbh</name>
    <name evidence="1" type="ORF">DAT39_016420</name>
</gene>
<name>A0A8J4UCT2_CLAMG</name>
<feature type="non-terminal residue" evidence="1">
    <location>
        <position position="1"/>
    </location>
</feature>
<protein>
    <submittedName>
        <fullName evidence="1">Dopamine beta-hydroxylase-like</fullName>
    </submittedName>
</protein>
<dbReference type="AlphaFoldDB" id="A0A8J4UCT2"/>